<organism evidence="1">
    <name type="scientific">Octopus bimaculoides</name>
    <name type="common">California two-spotted octopus</name>
    <dbReference type="NCBI Taxonomy" id="37653"/>
    <lineage>
        <taxon>Eukaryota</taxon>
        <taxon>Metazoa</taxon>
        <taxon>Spiralia</taxon>
        <taxon>Lophotrochozoa</taxon>
        <taxon>Mollusca</taxon>
        <taxon>Cephalopoda</taxon>
        <taxon>Coleoidea</taxon>
        <taxon>Octopodiformes</taxon>
        <taxon>Octopoda</taxon>
        <taxon>Incirrata</taxon>
        <taxon>Octopodidae</taxon>
        <taxon>Octopus</taxon>
    </lineage>
</organism>
<evidence type="ECO:0000313" key="1">
    <source>
        <dbReference type="EMBL" id="KOF81455.1"/>
    </source>
</evidence>
<name>A0A0L8GXY9_OCTBM</name>
<accession>A0A0L8GXY9</accession>
<protein>
    <submittedName>
        <fullName evidence="1">Uncharacterized protein</fullName>
    </submittedName>
</protein>
<sequence length="95" mass="10529">MPSDTEIRYVFFFLFTDIGVINCASSQNISWLNGNVKINVKTNNGRWQRVNVMTLGVGTATQYQISVEVIATSVTALTHLGKALIPQEPSFQHLS</sequence>
<proteinExistence type="predicted"/>
<dbReference type="EMBL" id="KQ420055">
    <property type="protein sequence ID" value="KOF81455.1"/>
    <property type="molecule type" value="Genomic_DNA"/>
</dbReference>
<dbReference type="AlphaFoldDB" id="A0A0L8GXY9"/>
<gene>
    <name evidence="1" type="ORF">OCBIM_22026485mg</name>
</gene>
<reference evidence="1" key="1">
    <citation type="submission" date="2015-07" db="EMBL/GenBank/DDBJ databases">
        <title>MeaNS - Measles Nucleotide Surveillance Program.</title>
        <authorList>
            <person name="Tran T."/>
            <person name="Druce J."/>
        </authorList>
    </citation>
    <scope>NUCLEOTIDE SEQUENCE</scope>
    <source>
        <strain evidence="1">UCB-OBI-ISO-001</strain>
        <tissue evidence="1">Gonad</tissue>
    </source>
</reference>